<organism evidence="1 2">
    <name type="scientific">Funneliformis mosseae</name>
    <name type="common">Endomycorrhizal fungus</name>
    <name type="synonym">Glomus mosseae</name>
    <dbReference type="NCBI Taxonomy" id="27381"/>
    <lineage>
        <taxon>Eukaryota</taxon>
        <taxon>Fungi</taxon>
        <taxon>Fungi incertae sedis</taxon>
        <taxon>Mucoromycota</taxon>
        <taxon>Glomeromycotina</taxon>
        <taxon>Glomeromycetes</taxon>
        <taxon>Glomerales</taxon>
        <taxon>Glomeraceae</taxon>
        <taxon>Funneliformis</taxon>
    </lineage>
</organism>
<dbReference type="EMBL" id="CAJVPP010001318">
    <property type="protein sequence ID" value="CAG8548768.1"/>
    <property type="molecule type" value="Genomic_DNA"/>
</dbReference>
<evidence type="ECO:0000313" key="1">
    <source>
        <dbReference type="EMBL" id="CAG8548768.1"/>
    </source>
</evidence>
<accession>A0A9N9B204</accession>
<dbReference type="AlphaFoldDB" id="A0A9N9B204"/>
<keyword evidence="2" id="KW-1185">Reference proteome</keyword>
<protein>
    <submittedName>
        <fullName evidence="1">2468_t:CDS:1</fullName>
    </submittedName>
</protein>
<proteinExistence type="predicted"/>
<gene>
    <name evidence="1" type="ORF">FMOSSE_LOCUS6357</name>
</gene>
<evidence type="ECO:0000313" key="2">
    <source>
        <dbReference type="Proteomes" id="UP000789375"/>
    </source>
</evidence>
<name>A0A9N9B204_FUNMO</name>
<sequence length="44" mass="5399">MNLWNQMLRNEKLDDESDLEDETKWTLENLFNIELEVPEYVNNL</sequence>
<reference evidence="1" key="1">
    <citation type="submission" date="2021-06" db="EMBL/GenBank/DDBJ databases">
        <authorList>
            <person name="Kallberg Y."/>
            <person name="Tangrot J."/>
            <person name="Rosling A."/>
        </authorList>
    </citation>
    <scope>NUCLEOTIDE SEQUENCE</scope>
    <source>
        <strain evidence="1">87-6 pot B 2015</strain>
    </source>
</reference>
<dbReference type="Proteomes" id="UP000789375">
    <property type="component" value="Unassembled WGS sequence"/>
</dbReference>
<comment type="caution">
    <text evidence="1">The sequence shown here is derived from an EMBL/GenBank/DDBJ whole genome shotgun (WGS) entry which is preliminary data.</text>
</comment>